<feature type="compositionally biased region" description="Basic and acidic residues" evidence="1">
    <location>
        <begin position="227"/>
        <end position="236"/>
    </location>
</feature>
<organism evidence="2 3">
    <name type="scientific">Piloderma croceum (strain F 1598)</name>
    <dbReference type="NCBI Taxonomy" id="765440"/>
    <lineage>
        <taxon>Eukaryota</taxon>
        <taxon>Fungi</taxon>
        <taxon>Dikarya</taxon>
        <taxon>Basidiomycota</taxon>
        <taxon>Agaricomycotina</taxon>
        <taxon>Agaricomycetes</taxon>
        <taxon>Agaricomycetidae</taxon>
        <taxon>Atheliales</taxon>
        <taxon>Atheliaceae</taxon>
        <taxon>Piloderma</taxon>
    </lineage>
</organism>
<dbReference type="Proteomes" id="UP000054166">
    <property type="component" value="Unassembled WGS sequence"/>
</dbReference>
<keyword evidence="3" id="KW-1185">Reference proteome</keyword>
<protein>
    <submittedName>
        <fullName evidence="2">Uncharacterized protein</fullName>
    </submittedName>
</protein>
<feature type="compositionally biased region" description="Pro residues" evidence="1">
    <location>
        <begin position="337"/>
        <end position="348"/>
    </location>
</feature>
<reference evidence="3" key="2">
    <citation type="submission" date="2015-01" db="EMBL/GenBank/DDBJ databases">
        <title>Evolutionary Origins and Diversification of the Mycorrhizal Mutualists.</title>
        <authorList>
            <consortium name="DOE Joint Genome Institute"/>
            <consortium name="Mycorrhizal Genomics Consortium"/>
            <person name="Kohler A."/>
            <person name="Kuo A."/>
            <person name="Nagy L.G."/>
            <person name="Floudas D."/>
            <person name="Copeland A."/>
            <person name="Barry K.W."/>
            <person name="Cichocki N."/>
            <person name="Veneault-Fourrey C."/>
            <person name="LaButti K."/>
            <person name="Lindquist E.A."/>
            <person name="Lipzen A."/>
            <person name="Lundell T."/>
            <person name="Morin E."/>
            <person name="Murat C."/>
            <person name="Riley R."/>
            <person name="Ohm R."/>
            <person name="Sun H."/>
            <person name="Tunlid A."/>
            <person name="Henrissat B."/>
            <person name="Grigoriev I.V."/>
            <person name="Hibbett D.S."/>
            <person name="Martin F."/>
        </authorList>
    </citation>
    <scope>NUCLEOTIDE SEQUENCE [LARGE SCALE GENOMIC DNA]</scope>
    <source>
        <strain evidence="3">F 1598</strain>
    </source>
</reference>
<sequence length="397" mass="43549">MITPPQSPSLGSTDGDERVVRFDNECVLIPESVLCSKRPKVFTKSYSLPLWKRKPAPDTDVSYAESGTNEENQVVFKMPVPSFMSKSSRFPTRVTEAQPLLPCLVHSKSASPSRPAQSRRVSLPISPRADVVTIPLRSCCENCLHITEECLKEGVEWQEKFSRAARRRRRSSSLDSTGFVGITPSEASSNFSAKLGLNVDEVDRRRHSHEVKEQEMESSVSSDNSEDEPRSSKETPRVSPIAEEDDDQLFPLPSPRRTPTSSPLPSPNTSTFCLGASSSRDSLPNSVASSDESASRVRKTRCEKGMLTPDASPSIPPRVPPSMQQEGSLFQNTKPMLPIPVPTRPPPSSFTRTPSSSPDRKRRRPSFTLPKPTQFLKAGADAIKGVGAISNGSPIHI</sequence>
<gene>
    <name evidence="2" type="ORF">PILCRDRAFT_821178</name>
</gene>
<dbReference type="EMBL" id="KN832997">
    <property type="protein sequence ID" value="KIM81822.1"/>
    <property type="molecule type" value="Genomic_DNA"/>
</dbReference>
<evidence type="ECO:0000256" key="1">
    <source>
        <dbReference type="SAM" id="MobiDB-lite"/>
    </source>
</evidence>
<feature type="compositionally biased region" description="Polar residues" evidence="1">
    <location>
        <begin position="322"/>
        <end position="334"/>
    </location>
</feature>
<dbReference type="STRING" id="765440.A0A0C3BWT4"/>
<name>A0A0C3BWT4_PILCF</name>
<accession>A0A0C3BWT4</accession>
<dbReference type="OrthoDB" id="3269282at2759"/>
<feature type="region of interest" description="Disordered" evidence="1">
    <location>
        <begin position="204"/>
        <end position="373"/>
    </location>
</feature>
<dbReference type="AlphaFoldDB" id="A0A0C3BWT4"/>
<dbReference type="HOGENOM" id="CLU_555528_0_0_1"/>
<feature type="compositionally biased region" description="Polar residues" evidence="1">
    <location>
        <begin position="276"/>
        <end position="292"/>
    </location>
</feature>
<evidence type="ECO:0000313" key="3">
    <source>
        <dbReference type="Proteomes" id="UP000054166"/>
    </source>
</evidence>
<proteinExistence type="predicted"/>
<feature type="compositionally biased region" description="Pro residues" evidence="1">
    <location>
        <begin position="252"/>
        <end position="266"/>
    </location>
</feature>
<evidence type="ECO:0000313" key="2">
    <source>
        <dbReference type="EMBL" id="KIM81822.1"/>
    </source>
</evidence>
<dbReference type="InParanoid" id="A0A0C3BWT4"/>
<feature type="region of interest" description="Disordered" evidence="1">
    <location>
        <begin position="162"/>
        <end position="185"/>
    </location>
</feature>
<reference evidence="2 3" key="1">
    <citation type="submission" date="2014-04" db="EMBL/GenBank/DDBJ databases">
        <authorList>
            <consortium name="DOE Joint Genome Institute"/>
            <person name="Kuo A."/>
            <person name="Tarkka M."/>
            <person name="Buscot F."/>
            <person name="Kohler A."/>
            <person name="Nagy L.G."/>
            <person name="Floudas D."/>
            <person name="Copeland A."/>
            <person name="Barry K.W."/>
            <person name="Cichocki N."/>
            <person name="Veneault-Fourrey C."/>
            <person name="LaButti K."/>
            <person name="Lindquist E.A."/>
            <person name="Lipzen A."/>
            <person name="Lundell T."/>
            <person name="Morin E."/>
            <person name="Murat C."/>
            <person name="Sun H."/>
            <person name="Tunlid A."/>
            <person name="Henrissat B."/>
            <person name="Grigoriev I.V."/>
            <person name="Hibbett D.S."/>
            <person name="Martin F."/>
            <person name="Nordberg H.P."/>
            <person name="Cantor M.N."/>
            <person name="Hua S.X."/>
        </authorList>
    </citation>
    <scope>NUCLEOTIDE SEQUENCE [LARGE SCALE GENOMIC DNA]</scope>
    <source>
        <strain evidence="2 3">F 1598</strain>
    </source>
</reference>